<feature type="transmembrane region" description="Helical" evidence="1">
    <location>
        <begin position="34"/>
        <end position="56"/>
    </location>
</feature>
<evidence type="ECO:0000256" key="1">
    <source>
        <dbReference type="SAM" id="Phobius"/>
    </source>
</evidence>
<accession>B0T372</accession>
<sequence>MFAAWEPRHVGAVLLFLRKPAMSAARLFRIVDAVATRLATLTLIAGLPLAAVTFAVKTF</sequence>
<organism evidence="2">
    <name type="scientific">Caulobacter sp. (strain K31)</name>
    <dbReference type="NCBI Taxonomy" id="366602"/>
    <lineage>
        <taxon>Bacteria</taxon>
        <taxon>Pseudomonadati</taxon>
        <taxon>Pseudomonadota</taxon>
        <taxon>Alphaproteobacteria</taxon>
        <taxon>Caulobacterales</taxon>
        <taxon>Caulobacteraceae</taxon>
        <taxon>Caulobacter</taxon>
    </lineage>
</organism>
<keyword evidence="1" id="KW-0812">Transmembrane</keyword>
<reference evidence="2" key="1">
    <citation type="submission" date="2008-01" db="EMBL/GenBank/DDBJ databases">
        <title>Complete sequence of chromosome of Caulobacter sp. K31.</title>
        <authorList>
            <consortium name="US DOE Joint Genome Institute"/>
            <person name="Copeland A."/>
            <person name="Lucas S."/>
            <person name="Lapidus A."/>
            <person name="Barry K."/>
            <person name="Glavina del Rio T."/>
            <person name="Dalin E."/>
            <person name="Tice H."/>
            <person name="Pitluck S."/>
            <person name="Bruce D."/>
            <person name="Goodwin L."/>
            <person name="Thompson L.S."/>
            <person name="Brettin T."/>
            <person name="Detter J.C."/>
            <person name="Han C."/>
            <person name="Schmutz J."/>
            <person name="Larimer F."/>
            <person name="Land M."/>
            <person name="Hauser L."/>
            <person name="Kyrpides N."/>
            <person name="Kim E."/>
            <person name="Stephens C."/>
            <person name="Richardson P."/>
        </authorList>
    </citation>
    <scope>NUCLEOTIDE SEQUENCE [LARGE SCALE GENOMIC DNA]</scope>
    <source>
        <strain evidence="2">K31</strain>
    </source>
</reference>
<name>B0T372_CAUSK</name>
<dbReference type="EMBL" id="CP000927">
    <property type="protein sequence ID" value="ABZ69307.1"/>
    <property type="molecule type" value="Genomic_DNA"/>
</dbReference>
<evidence type="ECO:0000313" key="2">
    <source>
        <dbReference type="EMBL" id="ABZ69307.1"/>
    </source>
</evidence>
<protein>
    <submittedName>
        <fullName evidence="2">Uncharacterized protein</fullName>
    </submittedName>
</protein>
<proteinExistence type="predicted"/>
<dbReference type="STRING" id="366602.Caul_0170"/>
<gene>
    <name evidence="2" type="ordered locus">Caul_0170</name>
</gene>
<dbReference type="HOGENOM" id="CLU_2951821_0_0_5"/>
<dbReference type="AlphaFoldDB" id="B0T372"/>
<dbReference type="KEGG" id="cak:Caul_0170"/>
<keyword evidence="1" id="KW-1133">Transmembrane helix</keyword>
<keyword evidence="1" id="KW-0472">Membrane</keyword>